<evidence type="ECO:0000256" key="8">
    <source>
        <dbReference type="ARBA" id="ARBA00022692"/>
    </source>
</evidence>
<dbReference type="GO" id="GO:0004715">
    <property type="term" value="F:non-membrane spanning protein tyrosine kinase activity"/>
    <property type="evidence" value="ECO:0007669"/>
    <property type="project" value="UniProtKB-EC"/>
</dbReference>
<keyword evidence="12 17" id="KW-1133">Transmembrane helix</keyword>
<dbReference type="EMBL" id="LWAF01000002">
    <property type="protein sequence ID" value="ODN30981.1"/>
    <property type="molecule type" value="Genomic_DNA"/>
</dbReference>
<keyword evidence="22" id="KW-1185">Reference proteome</keyword>
<dbReference type="PANTHER" id="PTHR32309:SF13">
    <property type="entry name" value="FERRIC ENTEROBACTIN TRANSPORT PROTEIN FEPE"/>
    <property type="match status" value="1"/>
</dbReference>
<dbReference type="Proteomes" id="UP000094570">
    <property type="component" value="Unassembled WGS sequence"/>
</dbReference>
<dbReference type="OrthoDB" id="9794577at2"/>
<feature type="domain" description="Polysaccharide chain length determinant N-terminal" evidence="18">
    <location>
        <begin position="8"/>
        <end position="99"/>
    </location>
</feature>
<evidence type="ECO:0000256" key="11">
    <source>
        <dbReference type="ARBA" id="ARBA00022840"/>
    </source>
</evidence>
<evidence type="ECO:0000259" key="18">
    <source>
        <dbReference type="Pfam" id="PF02706"/>
    </source>
</evidence>
<evidence type="ECO:0000256" key="17">
    <source>
        <dbReference type="SAM" id="Phobius"/>
    </source>
</evidence>
<reference evidence="22" key="1">
    <citation type="submission" date="2016-04" db="EMBL/GenBank/DDBJ databases">
        <title>The genome sequence project of a novel Fervidobacterium isolate from a hot spring in Thailand.</title>
        <authorList>
            <person name="Gonzalez J.M."/>
            <person name="Cuecas A."/>
            <person name="Kanoksilapatham W."/>
        </authorList>
    </citation>
    <scope>NUCLEOTIDE SEQUENCE [LARGE SCALE GENOMIC DNA]</scope>
    <source>
        <strain evidence="22">FC2004</strain>
    </source>
</reference>
<dbReference type="InterPro" id="IPR005702">
    <property type="entry name" value="Wzc-like_C"/>
</dbReference>
<evidence type="ECO:0000256" key="1">
    <source>
        <dbReference type="ARBA" id="ARBA00004429"/>
    </source>
</evidence>
<comment type="caution">
    <text evidence="21">The sequence shown here is derived from an EMBL/GenBank/DDBJ whole genome shotgun (WGS) entry which is preliminary data.</text>
</comment>
<keyword evidence="8 17" id="KW-0812">Transmembrane</keyword>
<evidence type="ECO:0000256" key="9">
    <source>
        <dbReference type="ARBA" id="ARBA00022741"/>
    </source>
</evidence>
<dbReference type="InterPro" id="IPR003856">
    <property type="entry name" value="LPS_length_determ_N"/>
</dbReference>
<feature type="transmembrane region" description="Helical" evidence="17">
    <location>
        <begin position="428"/>
        <end position="448"/>
    </location>
</feature>
<dbReference type="PANTHER" id="PTHR32309">
    <property type="entry name" value="TYROSINE-PROTEIN KINASE"/>
    <property type="match status" value="1"/>
</dbReference>
<keyword evidence="9" id="KW-0547">Nucleotide-binding</keyword>
<comment type="subcellular location">
    <subcellularLocation>
        <location evidence="1">Cell inner membrane</location>
        <topology evidence="1">Multi-pass membrane protein</topology>
    </subcellularLocation>
</comment>
<keyword evidence="5" id="KW-1003">Cell membrane</keyword>
<evidence type="ECO:0000256" key="13">
    <source>
        <dbReference type="ARBA" id="ARBA00023136"/>
    </source>
</evidence>
<protein>
    <recommendedName>
        <fullName evidence="4">non-specific protein-tyrosine kinase</fullName>
        <ecNumber evidence="4">2.7.10.2</ecNumber>
    </recommendedName>
</protein>
<comment type="similarity">
    <text evidence="3">Belongs to the etk/wzc family.</text>
</comment>
<dbReference type="AlphaFoldDB" id="A0A1E3G3X8"/>
<dbReference type="STRING" id="1008305.A4H02_01510"/>
<keyword evidence="11" id="KW-0067">ATP-binding</keyword>
<evidence type="ECO:0000256" key="15">
    <source>
        <dbReference type="ARBA" id="ARBA00051245"/>
    </source>
</evidence>
<dbReference type="Gene3D" id="3.40.50.300">
    <property type="entry name" value="P-loop containing nucleotide triphosphate hydrolases"/>
    <property type="match status" value="1"/>
</dbReference>
<evidence type="ECO:0000259" key="19">
    <source>
        <dbReference type="Pfam" id="PF13614"/>
    </source>
</evidence>
<evidence type="ECO:0000259" key="20">
    <source>
        <dbReference type="Pfam" id="PF13807"/>
    </source>
</evidence>
<evidence type="ECO:0000313" key="22">
    <source>
        <dbReference type="Proteomes" id="UP000094570"/>
    </source>
</evidence>
<evidence type="ECO:0000313" key="21">
    <source>
        <dbReference type="EMBL" id="ODN30981.1"/>
    </source>
</evidence>
<gene>
    <name evidence="21" type="ORF">A4H02_01510</name>
</gene>
<dbReference type="InterPro" id="IPR027417">
    <property type="entry name" value="P-loop_NTPase"/>
</dbReference>
<organism evidence="21 22">
    <name type="scientific">Fervidobacterium thailandense</name>
    <dbReference type="NCBI Taxonomy" id="1008305"/>
    <lineage>
        <taxon>Bacteria</taxon>
        <taxon>Thermotogati</taxon>
        <taxon>Thermotogota</taxon>
        <taxon>Thermotogae</taxon>
        <taxon>Thermotogales</taxon>
        <taxon>Fervidobacteriaceae</taxon>
        <taxon>Fervidobacterium</taxon>
    </lineage>
</organism>
<feature type="coiled-coil region" evidence="16">
    <location>
        <begin position="170"/>
        <end position="204"/>
    </location>
</feature>
<dbReference type="EC" id="2.7.10.2" evidence="4"/>
<keyword evidence="10 21" id="KW-0418">Kinase</keyword>
<keyword evidence="13 17" id="KW-0472">Membrane</keyword>
<dbReference type="InterPro" id="IPR050445">
    <property type="entry name" value="Bact_polysacc_biosynth/exp"/>
</dbReference>
<dbReference type="NCBIfam" id="TIGR01007">
    <property type="entry name" value="eps_fam"/>
    <property type="match status" value="1"/>
</dbReference>
<feature type="domain" description="AAA" evidence="19">
    <location>
        <begin position="527"/>
        <end position="641"/>
    </location>
</feature>
<comment type="catalytic activity">
    <reaction evidence="15">
        <text>L-tyrosyl-[protein] + ATP = O-phospho-L-tyrosyl-[protein] + ADP + H(+)</text>
        <dbReference type="Rhea" id="RHEA:10596"/>
        <dbReference type="Rhea" id="RHEA-COMP:10136"/>
        <dbReference type="Rhea" id="RHEA-COMP:20101"/>
        <dbReference type="ChEBI" id="CHEBI:15378"/>
        <dbReference type="ChEBI" id="CHEBI:30616"/>
        <dbReference type="ChEBI" id="CHEBI:46858"/>
        <dbReference type="ChEBI" id="CHEBI:61978"/>
        <dbReference type="ChEBI" id="CHEBI:456216"/>
        <dbReference type="EC" id="2.7.10.2"/>
    </reaction>
</comment>
<evidence type="ECO:0000256" key="4">
    <source>
        <dbReference type="ARBA" id="ARBA00011903"/>
    </source>
</evidence>
<keyword evidence="14" id="KW-0829">Tyrosine-protein kinase</keyword>
<evidence type="ECO:0000256" key="16">
    <source>
        <dbReference type="SAM" id="Coils"/>
    </source>
</evidence>
<dbReference type="Pfam" id="PF02706">
    <property type="entry name" value="Wzz"/>
    <property type="match status" value="1"/>
</dbReference>
<feature type="transmembrane region" description="Helical" evidence="17">
    <location>
        <begin position="23"/>
        <end position="43"/>
    </location>
</feature>
<dbReference type="GO" id="GO:0005886">
    <property type="term" value="C:plasma membrane"/>
    <property type="evidence" value="ECO:0007669"/>
    <property type="project" value="UniProtKB-SubCell"/>
</dbReference>
<dbReference type="GO" id="GO:0005524">
    <property type="term" value="F:ATP binding"/>
    <property type="evidence" value="ECO:0007669"/>
    <property type="project" value="UniProtKB-KW"/>
</dbReference>
<evidence type="ECO:0000256" key="14">
    <source>
        <dbReference type="ARBA" id="ARBA00023137"/>
    </source>
</evidence>
<name>A0A1E3G3X8_9BACT</name>
<accession>A0A1E3G3X8</accession>
<evidence type="ECO:0000256" key="6">
    <source>
        <dbReference type="ARBA" id="ARBA00022519"/>
    </source>
</evidence>
<keyword evidence="16" id="KW-0175">Coiled coil</keyword>
<sequence length="739" mass="84118">MDGEIVREELTFEDILRIFKKRFWWFLGTLVLTIAITVIYLMVATPIYEASVTLKIEPQTKSSLTDLFVSQYTYTRPEISTEVELIKSRSNLEKVIENLNLVEYYKTKFPGSNMDIYSLAKMLSNMITVSPVKDTSIVRIAVQNPDPELAKNIANELAKVYNELLQKFSKSEYTVRREFIEEQIPKLESELKQLEDELRKFKEKHGIYVLNVEVQNLLNTVYNFDNQINQYKIQLEETRAKIVALNEQLKRTNQKIVSSETISINPVVSQLRSKLAELQVELAALLNNYSENDQRVRDTRKKIEETEKMLRNEVEKIVTAQVQTLNPDYQNIYSQLIEAHAKYEMINSTIAAVERMREKYTAKVAQLPAVEQQLLQLERDRKVKESLYSLLLEKLEETRISEAGVIGRATIVDPAITPTVPVKPNKRLLLAVASVLGFFLGIMVIFMVESLDKTITDEEYIKHLLKDKPILGRIPEIQFPAGSEHPELVVLNSPTSPGAESLKLVSTNIEYSDTVPPKAVGITSAGPGEGKTFLAANIAISYAQNGLRTLVLDLDMRKPRVEKVFGIERAHAGIVNHILKNAPIEDITIKYMENLDIIPVGPIPPNPTALLTSKKMEEILQIFKERYDRIVVDLPPVLAAADAVIVSKYIDCLVLTVRAGKTQKPSLRVAYENIVTSASKLLGAVINGIGEKHMGYYYYYYYYYTQDGKRKKKVSRRRKQINQTKKVLGGLINDLLKRK</sequence>
<evidence type="ECO:0000256" key="12">
    <source>
        <dbReference type="ARBA" id="ARBA00022989"/>
    </source>
</evidence>
<evidence type="ECO:0000256" key="5">
    <source>
        <dbReference type="ARBA" id="ARBA00022475"/>
    </source>
</evidence>
<dbReference type="Gene3D" id="1.10.287.1490">
    <property type="match status" value="1"/>
</dbReference>
<keyword evidence="6" id="KW-0997">Cell inner membrane</keyword>
<evidence type="ECO:0000256" key="10">
    <source>
        <dbReference type="ARBA" id="ARBA00022777"/>
    </source>
</evidence>
<dbReference type="Pfam" id="PF13807">
    <property type="entry name" value="GNVR"/>
    <property type="match status" value="1"/>
</dbReference>
<evidence type="ECO:0000256" key="7">
    <source>
        <dbReference type="ARBA" id="ARBA00022679"/>
    </source>
</evidence>
<keyword evidence="7" id="KW-0808">Transferase</keyword>
<dbReference type="SUPFAM" id="SSF52540">
    <property type="entry name" value="P-loop containing nucleoside triphosphate hydrolases"/>
    <property type="match status" value="1"/>
</dbReference>
<dbReference type="Pfam" id="PF13614">
    <property type="entry name" value="AAA_31"/>
    <property type="match status" value="1"/>
</dbReference>
<dbReference type="InterPro" id="IPR032807">
    <property type="entry name" value="GNVR"/>
</dbReference>
<proteinExistence type="inferred from homology"/>
<evidence type="ECO:0000256" key="2">
    <source>
        <dbReference type="ARBA" id="ARBA00007316"/>
    </source>
</evidence>
<dbReference type="InterPro" id="IPR025669">
    <property type="entry name" value="AAA_dom"/>
</dbReference>
<dbReference type="CDD" id="cd05387">
    <property type="entry name" value="BY-kinase"/>
    <property type="match status" value="1"/>
</dbReference>
<feature type="domain" description="Tyrosine-protein kinase G-rich" evidence="20">
    <location>
        <begin position="370"/>
        <end position="447"/>
    </location>
</feature>
<dbReference type="RefSeq" id="WP_069292408.1">
    <property type="nucleotide sequence ID" value="NZ_CP140110.1"/>
</dbReference>
<feature type="coiled-coil region" evidence="16">
    <location>
        <begin position="228"/>
        <end position="323"/>
    </location>
</feature>
<comment type="similarity">
    <text evidence="2">Belongs to the CpsD/CapB family.</text>
</comment>
<evidence type="ECO:0000256" key="3">
    <source>
        <dbReference type="ARBA" id="ARBA00008883"/>
    </source>
</evidence>